<dbReference type="SUPFAM" id="SSF56672">
    <property type="entry name" value="DNA/RNA polymerases"/>
    <property type="match status" value="1"/>
</dbReference>
<reference evidence="2" key="1">
    <citation type="submission" date="2025-08" db="UniProtKB">
        <authorList>
            <consortium name="RefSeq"/>
        </authorList>
    </citation>
    <scope>IDENTIFICATION</scope>
</reference>
<dbReference type="KEGG" id="nta:107819821"/>
<dbReference type="STRING" id="4097.A0A1S4CKC7"/>
<organism evidence="2">
    <name type="scientific">Nicotiana tabacum</name>
    <name type="common">Common tobacco</name>
    <dbReference type="NCBI Taxonomy" id="4097"/>
    <lineage>
        <taxon>Eukaryota</taxon>
        <taxon>Viridiplantae</taxon>
        <taxon>Streptophyta</taxon>
        <taxon>Embryophyta</taxon>
        <taxon>Tracheophyta</taxon>
        <taxon>Spermatophyta</taxon>
        <taxon>Magnoliopsida</taxon>
        <taxon>eudicotyledons</taxon>
        <taxon>Gunneridae</taxon>
        <taxon>Pentapetalae</taxon>
        <taxon>asterids</taxon>
        <taxon>lamiids</taxon>
        <taxon>Solanales</taxon>
        <taxon>Solanaceae</taxon>
        <taxon>Nicotianoideae</taxon>
        <taxon>Nicotianeae</taxon>
        <taxon>Nicotiana</taxon>
    </lineage>
</organism>
<evidence type="ECO:0000259" key="1">
    <source>
        <dbReference type="Pfam" id="PF07727"/>
    </source>
</evidence>
<evidence type="ECO:0000313" key="2">
    <source>
        <dbReference type="RefSeq" id="XP_016501461.1"/>
    </source>
</evidence>
<dbReference type="OMA" id="TRFHTND"/>
<dbReference type="PANTHER" id="PTHR11439:SF467">
    <property type="entry name" value="INTEGRASE CATALYTIC DOMAIN-CONTAINING PROTEIN"/>
    <property type="match status" value="1"/>
</dbReference>
<accession>A0A1S4CKC7</accession>
<name>A0A1S4CKC7_TOBAC</name>
<dbReference type="PANTHER" id="PTHR11439">
    <property type="entry name" value="GAG-POL-RELATED RETROTRANSPOSON"/>
    <property type="match status" value="1"/>
</dbReference>
<dbReference type="OrthoDB" id="1297869at2759"/>
<dbReference type="RefSeq" id="XP_016501461.1">
    <property type="nucleotide sequence ID" value="XM_016645975.1"/>
</dbReference>
<proteinExistence type="predicted"/>
<feature type="domain" description="Reverse transcriptase Ty1/copia-type" evidence="1">
    <location>
        <begin position="4"/>
        <end position="99"/>
    </location>
</feature>
<dbReference type="InterPro" id="IPR043502">
    <property type="entry name" value="DNA/RNA_pol_sf"/>
</dbReference>
<protein>
    <submittedName>
        <fullName evidence="2">Uncharacterized mitochondrial protein AtMg00810-like</fullName>
    </submittedName>
</protein>
<dbReference type="InterPro" id="IPR013103">
    <property type="entry name" value="RVT_2"/>
</dbReference>
<dbReference type="PaxDb" id="4097-A0A1S4CKC7"/>
<dbReference type="AlphaFoldDB" id="A0A1S4CKC7"/>
<gene>
    <name evidence="2" type="primary">LOC107819821</name>
</gene>
<dbReference type="Pfam" id="PF07727">
    <property type="entry name" value="RVT_2"/>
    <property type="match status" value="1"/>
</dbReference>
<sequence>MSKCDHSIFYRKLVAGTILLVVYVDDIVITGSDYAGISSLRSFLHTRFHTNDLGQLKYFLRVEVNRSKKGILLSQRKYILVLLAETGKLAVKPCSTPMVPNVHLMKDDGNPFDDLKRYRRLVGKLNYLTVTRPDIAFAVSVVSQFMSAPMAKYWAAFE</sequence>